<evidence type="ECO:0000313" key="2">
    <source>
        <dbReference type="EMBL" id="NDJ98221.1"/>
    </source>
</evidence>
<reference evidence="2" key="1">
    <citation type="submission" date="2018-11" db="EMBL/GenBank/DDBJ databases">
        <title>Myxobolus squamalis genome and transcriptome.</title>
        <authorList>
            <person name="Yahalomi D."/>
            <person name="Atkinson S.D."/>
            <person name="Neuhof M."/>
            <person name="Chang E.S."/>
            <person name="Philippe H."/>
            <person name="Cartwright P."/>
            <person name="Bartholomew J.L."/>
            <person name="Huchon D."/>
        </authorList>
    </citation>
    <scope>NUCLEOTIDE SEQUENCE</scope>
    <source>
        <strain evidence="2">71B08</strain>
        <tissue evidence="2">Whole</tissue>
    </source>
</reference>
<dbReference type="Pfam" id="PF00856">
    <property type="entry name" value="SET"/>
    <property type="match status" value="1"/>
</dbReference>
<dbReference type="PROSITE" id="PS50280">
    <property type="entry name" value="SET"/>
    <property type="match status" value="1"/>
</dbReference>
<dbReference type="SUPFAM" id="SSF82199">
    <property type="entry name" value="SET domain"/>
    <property type="match status" value="1"/>
</dbReference>
<keyword evidence="2" id="KW-0489">Methyltransferase</keyword>
<keyword evidence="2" id="KW-0808">Transferase</keyword>
<accession>A0A6B2GAC8</accession>
<evidence type="ECO:0000259" key="1">
    <source>
        <dbReference type="PROSITE" id="PS50280"/>
    </source>
</evidence>
<proteinExistence type="predicted"/>
<dbReference type="InterPro" id="IPR001214">
    <property type="entry name" value="SET_dom"/>
</dbReference>
<dbReference type="InterPro" id="IPR046341">
    <property type="entry name" value="SET_dom_sf"/>
</dbReference>
<organism evidence="2">
    <name type="scientific">Myxobolus squamalis</name>
    <name type="common">Myxosporean</name>
    <dbReference type="NCBI Taxonomy" id="59785"/>
    <lineage>
        <taxon>Eukaryota</taxon>
        <taxon>Metazoa</taxon>
        <taxon>Cnidaria</taxon>
        <taxon>Myxozoa</taxon>
        <taxon>Myxosporea</taxon>
        <taxon>Bivalvulida</taxon>
        <taxon>Platysporina</taxon>
        <taxon>Myxobolidae</taxon>
        <taxon>Myxobolus</taxon>
    </lineage>
</organism>
<name>A0A6B2GAC8_MYXSQ</name>
<dbReference type="EMBL" id="GHBR01004735">
    <property type="protein sequence ID" value="NDJ98221.1"/>
    <property type="molecule type" value="Transcribed_RNA"/>
</dbReference>
<dbReference type="GO" id="GO:0032259">
    <property type="term" value="P:methylation"/>
    <property type="evidence" value="ECO:0007669"/>
    <property type="project" value="UniProtKB-KW"/>
</dbReference>
<dbReference type="PANTHER" id="PTHR12350:SF19">
    <property type="entry name" value="SET DOMAIN-CONTAINING PROTEIN"/>
    <property type="match status" value="1"/>
</dbReference>
<dbReference type="InterPro" id="IPR053201">
    <property type="entry name" value="Flavunoidine_N-MTase"/>
</dbReference>
<dbReference type="GO" id="GO:0008168">
    <property type="term" value="F:methyltransferase activity"/>
    <property type="evidence" value="ECO:0007669"/>
    <property type="project" value="UniProtKB-KW"/>
</dbReference>
<dbReference type="AlphaFoldDB" id="A0A6B2GAC8"/>
<sequence>MLKISFAEQYGGIMIATRNIKKGEKISDLSQLPLIEKNNKYAITKTIGVYFDTTDHFGRFFNHSCEPNMTMNFENWCFYALKDIDESEMVTFNYFQTEYEMASPFDCLCGSKLCFGKIMGWKGLEEDKRTVARSIIPISPNFI</sequence>
<dbReference type="Gene3D" id="2.170.270.10">
    <property type="entry name" value="SET domain"/>
    <property type="match status" value="1"/>
</dbReference>
<dbReference type="PANTHER" id="PTHR12350">
    <property type="entry name" value="HISTONE-LYSINE N-METHYLTRANSFERASE-RELATED"/>
    <property type="match status" value="1"/>
</dbReference>
<protein>
    <submittedName>
        <fullName evidence="2">Histone-lysine N-methyltransferase, H3 lysine-4 specific (Trinotate prediction)</fullName>
    </submittedName>
</protein>
<feature type="domain" description="SET" evidence="1">
    <location>
        <begin position="1"/>
        <end position="95"/>
    </location>
</feature>